<dbReference type="GO" id="GO:0006511">
    <property type="term" value="P:ubiquitin-dependent protein catabolic process"/>
    <property type="evidence" value="ECO:0007669"/>
    <property type="project" value="UniProtKB-UniRule"/>
</dbReference>
<feature type="domain" description="RING-type" evidence="14">
    <location>
        <begin position="37"/>
        <end position="75"/>
    </location>
</feature>
<reference evidence="16 17" key="1">
    <citation type="submission" date="2020-11" db="EMBL/GenBank/DDBJ databases">
        <authorList>
            <person name="Wallbank WR R."/>
            <person name="Pardo Diaz C."/>
            <person name="Kozak K."/>
            <person name="Martin S."/>
            <person name="Jiggins C."/>
            <person name="Moest M."/>
            <person name="Warren A I."/>
            <person name="Generalovic N T."/>
            <person name="Byers J.R.P. K."/>
            <person name="Montejo-Kovacevich G."/>
            <person name="Yen C E."/>
        </authorList>
    </citation>
    <scope>NUCLEOTIDE SEQUENCE [LARGE SCALE GENOMIC DNA]</scope>
</reference>
<dbReference type="SUPFAM" id="SSF57850">
    <property type="entry name" value="RING/U-box"/>
    <property type="match status" value="1"/>
</dbReference>
<evidence type="ECO:0000256" key="6">
    <source>
        <dbReference type="ARBA" id="ARBA00022687"/>
    </source>
</evidence>
<dbReference type="PANTHER" id="PTHR13417">
    <property type="entry name" value="E3 UBIQUITIN-PROTEIN LIGASE RNF146"/>
    <property type="match status" value="1"/>
</dbReference>
<evidence type="ECO:0000313" key="16">
    <source>
        <dbReference type="EMBL" id="CAD7080616.1"/>
    </source>
</evidence>
<dbReference type="PROSITE" id="PS50918">
    <property type="entry name" value="WWE"/>
    <property type="match status" value="1"/>
</dbReference>
<dbReference type="PANTHER" id="PTHR13417:SF2">
    <property type="entry name" value="E3 UBIQUITIN-PROTEIN LIGASE RNF146"/>
    <property type="match status" value="1"/>
</dbReference>
<evidence type="ECO:0000256" key="3">
    <source>
        <dbReference type="ARBA" id="ARBA00004906"/>
    </source>
</evidence>
<evidence type="ECO:0000256" key="7">
    <source>
        <dbReference type="ARBA" id="ARBA00022723"/>
    </source>
</evidence>
<feature type="region of interest" description="Disordered" evidence="13">
    <location>
        <begin position="1"/>
        <end position="30"/>
    </location>
</feature>
<dbReference type="Gene3D" id="3.30.720.50">
    <property type="match status" value="1"/>
</dbReference>
<evidence type="ECO:0000256" key="5">
    <source>
        <dbReference type="ARBA" id="ARBA00022679"/>
    </source>
</evidence>
<dbReference type="InterPro" id="IPR017907">
    <property type="entry name" value="Znf_RING_CS"/>
</dbReference>
<dbReference type="UniPathway" id="UPA00143"/>
<dbReference type="AlphaFoldDB" id="A0A7R8YPD7"/>
<dbReference type="EC" id="2.3.2.27" evidence="12"/>
<dbReference type="FunCoup" id="A0A7R8YPD7">
    <property type="interactions" value="1040"/>
</dbReference>
<evidence type="ECO:0000256" key="11">
    <source>
        <dbReference type="PROSITE-ProRule" id="PRU00175"/>
    </source>
</evidence>
<dbReference type="InterPro" id="IPR004170">
    <property type="entry name" value="WWE_dom"/>
</dbReference>
<dbReference type="PROSITE" id="PS00518">
    <property type="entry name" value="ZF_RING_1"/>
    <property type="match status" value="1"/>
</dbReference>
<keyword evidence="17" id="KW-1185">Reference proteome</keyword>
<dbReference type="GO" id="GO:0061630">
    <property type="term" value="F:ubiquitin protein ligase activity"/>
    <property type="evidence" value="ECO:0007669"/>
    <property type="project" value="UniProtKB-UniRule"/>
</dbReference>
<dbReference type="Gene3D" id="3.30.40.10">
    <property type="entry name" value="Zinc/RING finger domain, C3HC4 (zinc finger)"/>
    <property type="match status" value="1"/>
</dbReference>
<evidence type="ECO:0000313" key="17">
    <source>
        <dbReference type="Proteomes" id="UP000594454"/>
    </source>
</evidence>
<keyword evidence="4 12" id="KW-0963">Cytoplasm</keyword>
<dbReference type="GO" id="GO:0005634">
    <property type="term" value="C:nucleus"/>
    <property type="evidence" value="ECO:0007669"/>
    <property type="project" value="TreeGrafter"/>
</dbReference>
<name>A0A7R8YPD7_HERIL</name>
<dbReference type="PROSITE" id="PS50089">
    <property type="entry name" value="ZF_RING_2"/>
    <property type="match status" value="1"/>
</dbReference>
<evidence type="ECO:0000259" key="15">
    <source>
        <dbReference type="PROSITE" id="PS50918"/>
    </source>
</evidence>
<dbReference type="InParanoid" id="A0A7R8YPD7"/>
<feature type="region of interest" description="Disordered" evidence="13">
    <location>
        <begin position="177"/>
        <end position="204"/>
    </location>
</feature>
<dbReference type="SUPFAM" id="SSF117839">
    <property type="entry name" value="WWE domain"/>
    <property type="match status" value="1"/>
</dbReference>
<keyword evidence="10 12" id="KW-0862">Zinc</keyword>
<keyword evidence="5 12" id="KW-0808">Transferase</keyword>
<dbReference type="Pfam" id="PF02825">
    <property type="entry name" value="WWE"/>
    <property type="match status" value="1"/>
</dbReference>
<dbReference type="GO" id="GO:0051865">
    <property type="term" value="P:protein autoubiquitination"/>
    <property type="evidence" value="ECO:0007669"/>
    <property type="project" value="UniProtKB-UniRule"/>
</dbReference>
<dbReference type="SMART" id="SM00184">
    <property type="entry name" value="RING"/>
    <property type="match status" value="1"/>
</dbReference>
<protein>
    <recommendedName>
        <fullName evidence="12">E3 ubiquitin-protein ligase</fullName>
        <ecNumber evidence="12">2.3.2.27</ecNumber>
    </recommendedName>
</protein>
<dbReference type="EMBL" id="LR899010">
    <property type="protein sequence ID" value="CAD7080616.1"/>
    <property type="molecule type" value="Genomic_DNA"/>
</dbReference>
<comment type="PTM">
    <text evidence="12">Ubiquitinated; autoubiquitinated.</text>
</comment>
<evidence type="ECO:0000256" key="10">
    <source>
        <dbReference type="ARBA" id="ARBA00022833"/>
    </source>
</evidence>
<comment type="subcellular location">
    <subcellularLocation>
        <location evidence="2 12">Cytoplasm</location>
        <location evidence="2 12">Cytosol</location>
    </subcellularLocation>
</comment>
<evidence type="ECO:0000256" key="9">
    <source>
        <dbReference type="ARBA" id="ARBA00022786"/>
    </source>
</evidence>
<dbReference type="InterPro" id="IPR037197">
    <property type="entry name" value="WWE_dom_sf"/>
</dbReference>
<sequence length="310" mass="34773">MAESKVIVIDSSEESSSSCDSDQQPTKTEKEKDPMECPICLQTCIHPARLPCGHIFCFLCVKGVAYKNRRCAMCRREIPPEFLDHPQLVHGVAKTKSTEDGYQWYYEGRNGWWQYDERTSQDIEEAYKKGEKSCTILVAGYVYVVDFEAMLQQRQNDPSRRRHVKRDLASIPKKGVAGLRIEGSVDEPETESQSSTGNTYERQSSTNFISPITAADAAIRIATDIIGSTLAHADDSNRNDDREQSNGSRGQRELLDDAEELLDASQGTSIIGTSDHSDLFSQTLDDFRSLTLRNVIDSSDSEDDNEQIIL</sequence>
<dbReference type="GO" id="GO:0016055">
    <property type="term" value="P:Wnt signaling pathway"/>
    <property type="evidence" value="ECO:0007669"/>
    <property type="project" value="UniProtKB-KW"/>
</dbReference>
<accession>A0A7R8YPD7</accession>
<keyword evidence="6" id="KW-0879">Wnt signaling pathway</keyword>
<dbReference type="OMA" id="HTIELFE"/>
<dbReference type="Proteomes" id="UP000594454">
    <property type="component" value="Chromosome 2"/>
</dbReference>
<dbReference type="InterPro" id="IPR033509">
    <property type="entry name" value="RNF146"/>
</dbReference>
<evidence type="ECO:0000256" key="2">
    <source>
        <dbReference type="ARBA" id="ARBA00004514"/>
    </source>
</evidence>
<evidence type="ECO:0000256" key="4">
    <source>
        <dbReference type="ARBA" id="ARBA00022490"/>
    </source>
</evidence>
<feature type="region of interest" description="Disordered" evidence="13">
    <location>
        <begin position="232"/>
        <end position="252"/>
    </location>
</feature>
<comment type="catalytic activity">
    <reaction evidence="1 12">
        <text>S-ubiquitinyl-[E2 ubiquitin-conjugating enzyme]-L-cysteine + [acceptor protein]-L-lysine = [E2 ubiquitin-conjugating enzyme]-L-cysteine + N(6)-ubiquitinyl-[acceptor protein]-L-lysine.</text>
        <dbReference type="EC" id="2.3.2.27"/>
    </reaction>
</comment>
<evidence type="ECO:0000256" key="12">
    <source>
        <dbReference type="RuleBase" id="RU367115"/>
    </source>
</evidence>
<comment type="function">
    <text evidence="12">E3 ubiquitin-protein ligase that specifically binds poly-ADP-ribosylated proteins and mediates their ubiquitination and subsequent degradation.</text>
</comment>
<comment type="domain">
    <text evidence="12">The WWE domain mediates non-covalent poly(ADP-ribose)-binding.</text>
</comment>
<dbReference type="CDD" id="cd16546">
    <property type="entry name" value="RING-HC_RNF146"/>
    <property type="match status" value="1"/>
</dbReference>
<proteinExistence type="predicted"/>
<feature type="compositionally biased region" description="Polar residues" evidence="13">
    <location>
        <begin position="191"/>
        <end position="204"/>
    </location>
</feature>
<dbReference type="InterPro" id="IPR013083">
    <property type="entry name" value="Znf_RING/FYVE/PHD"/>
</dbReference>
<dbReference type="GO" id="GO:0005829">
    <property type="term" value="C:cytosol"/>
    <property type="evidence" value="ECO:0007669"/>
    <property type="project" value="UniProtKB-SubCell"/>
</dbReference>
<keyword evidence="7 12" id="KW-0479">Metal-binding</keyword>
<dbReference type="InterPro" id="IPR018123">
    <property type="entry name" value="WWE-dom_subgr"/>
</dbReference>
<dbReference type="InterPro" id="IPR001841">
    <property type="entry name" value="Znf_RING"/>
</dbReference>
<gene>
    <name evidence="16" type="ORF">HERILL_LOCUS3762</name>
</gene>
<dbReference type="GO" id="GO:0008270">
    <property type="term" value="F:zinc ion binding"/>
    <property type="evidence" value="ECO:0007669"/>
    <property type="project" value="UniProtKB-UniRule"/>
</dbReference>
<evidence type="ECO:0000256" key="1">
    <source>
        <dbReference type="ARBA" id="ARBA00000900"/>
    </source>
</evidence>
<comment type="pathway">
    <text evidence="3 12">Protein modification; protein ubiquitination.</text>
</comment>
<dbReference type="OrthoDB" id="10065815at2759"/>
<evidence type="ECO:0000256" key="13">
    <source>
        <dbReference type="SAM" id="MobiDB-lite"/>
    </source>
</evidence>
<keyword evidence="9 12" id="KW-0833">Ubl conjugation pathway</keyword>
<dbReference type="FunFam" id="3.30.720.50:FF:000003">
    <property type="entry name" value="E3 ubiquitin-protein ligase RNF146"/>
    <property type="match status" value="1"/>
</dbReference>
<evidence type="ECO:0000256" key="8">
    <source>
        <dbReference type="ARBA" id="ARBA00022771"/>
    </source>
</evidence>
<evidence type="ECO:0000259" key="14">
    <source>
        <dbReference type="PROSITE" id="PS50089"/>
    </source>
</evidence>
<dbReference type="Pfam" id="PF13920">
    <property type="entry name" value="zf-C3HC4_3"/>
    <property type="match status" value="1"/>
</dbReference>
<dbReference type="FunFam" id="3.30.40.10:FF:000204">
    <property type="entry name" value="E3 ubiquitin-protein ligase RNF146"/>
    <property type="match status" value="1"/>
</dbReference>
<keyword evidence="8 11" id="KW-0863">Zinc-finger</keyword>
<dbReference type="SMART" id="SM00678">
    <property type="entry name" value="WWE"/>
    <property type="match status" value="1"/>
</dbReference>
<feature type="domain" description="WWE" evidence="15">
    <location>
        <begin position="90"/>
        <end position="166"/>
    </location>
</feature>
<dbReference type="InterPro" id="IPR044110">
    <property type="entry name" value="RING-HC_RNF146"/>
</dbReference>
<dbReference type="GO" id="GO:0072572">
    <property type="term" value="F:poly-ADP-D-ribose binding"/>
    <property type="evidence" value="ECO:0007669"/>
    <property type="project" value="UniProtKB-UniRule"/>
</dbReference>
<organism evidence="16 17">
    <name type="scientific">Hermetia illucens</name>
    <name type="common">Black soldier fly</name>
    <dbReference type="NCBI Taxonomy" id="343691"/>
    <lineage>
        <taxon>Eukaryota</taxon>
        <taxon>Metazoa</taxon>
        <taxon>Ecdysozoa</taxon>
        <taxon>Arthropoda</taxon>
        <taxon>Hexapoda</taxon>
        <taxon>Insecta</taxon>
        <taxon>Pterygota</taxon>
        <taxon>Neoptera</taxon>
        <taxon>Endopterygota</taxon>
        <taxon>Diptera</taxon>
        <taxon>Brachycera</taxon>
        <taxon>Stratiomyomorpha</taxon>
        <taxon>Stratiomyidae</taxon>
        <taxon>Hermetiinae</taxon>
        <taxon>Hermetia</taxon>
    </lineage>
</organism>